<dbReference type="InterPro" id="IPR029058">
    <property type="entry name" value="AB_hydrolase_fold"/>
</dbReference>
<reference evidence="4 5" key="1">
    <citation type="submission" date="2021-01" db="EMBL/GenBank/DDBJ databases">
        <title>Whole genome shotgun sequence of Actinoplanes humidus NBRC 14915.</title>
        <authorList>
            <person name="Komaki H."/>
            <person name="Tamura T."/>
        </authorList>
    </citation>
    <scope>NUCLEOTIDE SEQUENCE [LARGE SCALE GENOMIC DNA]</scope>
    <source>
        <strain evidence="4 5">NBRC 14915</strain>
    </source>
</reference>
<organism evidence="4 5">
    <name type="scientific">Winogradskya humida</name>
    <dbReference type="NCBI Taxonomy" id="113566"/>
    <lineage>
        <taxon>Bacteria</taxon>
        <taxon>Bacillati</taxon>
        <taxon>Actinomycetota</taxon>
        <taxon>Actinomycetes</taxon>
        <taxon>Micromonosporales</taxon>
        <taxon>Micromonosporaceae</taxon>
        <taxon>Winogradskya</taxon>
    </lineage>
</organism>
<dbReference type="Pfam" id="PF00975">
    <property type="entry name" value="Thioesterase"/>
    <property type="match status" value="1"/>
</dbReference>
<dbReference type="Proteomes" id="UP000603200">
    <property type="component" value="Unassembled WGS sequence"/>
</dbReference>
<dbReference type="InterPro" id="IPR001031">
    <property type="entry name" value="Thioesterase"/>
</dbReference>
<dbReference type="RefSeq" id="WP_203840642.1">
    <property type="nucleotide sequence ID" value="NZ_BAAATV010000013.1"/>
</dbReference>
<sequence>MSAQLWLRRYARTDEGSGRGRLICLPHAGGSAPFYRSLALALEPGLTVLSVQYPGRQDRRGEPLVPSVAELADRLAEVILPLADQPLTFFGHSMGATVGFETIRRLEDRGARVDRFYASGRVAPSRQRLNERVHLAPDAEILAELRSLDGTDTSLFDNPEMVALIMPALRNDYQAIERYRSEPGSVITSAVHALIGRDDVKVNDAEARAWAEHTRGPFELTTFTGGHFYLTQHQDRIAGLIRATALTALT</sequence>
<evidence type="ECO:0000256" key="1">
    <source>
        <dbReference type="ARBA" id="ARBA00007169"/>
    </source>
</evidence>
<dbReference type="EMBL" id="BOMN01000093">
    <property type="protein sequence ID" value="GIE23585.1"/>
    <property type="molecule type" value="Genomic_DNA"/>
</dbReference>
<feature type="domain" description="Thioesterase TesA-like" evidence="3">
    <location>
        <begin position="23"/>
        <end position="241"/>
    </location>
</feature>
<proteinExistence type="inferred from homology"/>
<evidence type="ECO:0000313" key="5">
    <source>
        <dbReference type="Proteomes" id="UP000603200"/>
    </source>
</evidence>
<evidence type="ECO:0000256" key="2">
    <source>
        <dbReference type="ARBA" id="ARBA00022801"/>
    </source>
</evidence>
<dbReference type="SUPFAM" id="SSF53474">
    <property type="entry name" value="alpha/beta-Hydrolases"/>
    <property type="match status" value="1"/>
</dbReference>
<evidence type="ECO:0000313" key="4">
    <source>
        <dbReference type="EMBL" id="GIE23585.1"/>
    </source>
</evidence>
<dbReference type="PANTHER" id="PTHR11487">
    <property type="entry name" value="THIOESTERASE"/>
    <property type="match status" value="1"/>
</dbReference>
<accession>A0ABQ3ZYB9</accession>
<keyword evidence="5" id="KW-1185">Reference proteome</keyword>
<dbReference type="InterPro" id="IPR020802">
    <property type="entry name" value="TesA-like"/>
</dbReference>
<name>A0ABQ3ZYB9_9ACTN</name>
<dbReference type="PANTHER" id="PTHR11487:SF0">
    <property type="entry name" value="S-ACYL FATTY ACID SYNTHASE THIOESTERASE, MEDIUM CHAIN"/>
    <property type="match status" value="1"/>
</dbReference>
<dbReference type="SMART" id="SM00824">
    <property type="entry name" value="PKS_TE"/>
    <property type="match status" value="1"/>
</dbReference>
<dbReference type="InterPro" id="IPR012223">
    <property type="entry name" value="TEII"/>
</dbReference>
<keyword evidence="2 4" id="KW-0378">Hydrolase</keyword>
<comment type="similarity">
    <text evidence="1">Belongs to the thioesterase family.</text>
</comment>
<gene>
    <name evidence="4" type="primary">rifR_1</name>
    <name evidence="4" type="ORF">Ahu01nite_066870</name>
</gene>
<comment type="caution">
    <text evidence="4">The sequence shown here is derived from an EMBL/GenBank/DDBJ whole genome shotgun (WGS) entry which is preliminary data.</text>
</comment>
<dbReference type="Gene3D" id="3.40.50.1820">
    <property type="entry name" value="alpha/beta hydrolase"/>
    <property type="match status" value="1"/>
</dbReference>
<evidence type="ECO:0000259" key="3">
    <source>
        <dbReference type="SMART" id="SM00824"/>
    </source>
</evidence>
<dbReference type="GO" id="GO:0016787">
    <property type="term" value="F:hydrolase activity"/>
    <property type="evidence" value="ECO:0007669"/>
    <property type="project" value="UniProtKB-KW"/>
</dbReference>
<protein>
    <submittedName>
        <fullName evidence="4">Oleoyl-ACP hydrolase</fullName>
    </submittedName>
</protein>